<dbReference type="Gene3D" id="3.30.70.1120">
    <property type="entry name" value="TT1725-like"/>
    <property type="match status" value="1"/>
</dbReference>
<dbReference type="PANTHER" id="PTHR36441">
    <property type="entry name" value="HYPOTHETICAL CYTOSOLIC PROTEIN"/>
    <property type="match status" value="1"/>
</dbReference>
<proteinExistence type="predicted"/>
<dbReference type="InterPro" id="IPR036746">
    <property type="entry name" value="TT1725-like_sf"/>
</dbReference>
<dbReference type="Pfam" id="PF04456">
    <property type="entry name" value="DUF503"/>
    <property type="match status" value="1"/>
</dbReference>
<protein>
    <recommendedName>
        <fullName evidence="2">DUF503 domain-containing protein</fullName>
    </recommendedName>
</protein>
<reference evidence="1" key="1">
    <citation type="submission" date="2019-03" db="EMBL/GenBank/DDBJ databases">
        <authorList>
            <person name="Hao L."/>
        </authorList>
    </citation>
    <scope>NUCLEOTIDE SEQUENCE</scope>
</reference>
<dbReference type="PANTHER" id="PTHR36441:SF1">
    <property type="entry name" value="DUF503 DOMAIN-CONTAINING PROTEIN"/>
    <property type="match status" value="1"/>
</dbReference>
<evidence type="ECO:0008006" key="2">
    <source>
        <dbReference type="Google" id="ProtNLM"/>
    </source>
</evidence>
<organism evidence="1">
    <name type="scientific">anaerobic digester metagenome</name>
    <dbReference type="NCBI Taxonomy" id="1263854"/>
    <lineage>
        <taxon>unclassified sequences</taxon>
        <taxon>metagenomes</taxon>
        <taxon>ecological metagenomes</taxon>
    </lineage>
</organism>
<dbReference type="AlphaFoldDB" id="A0A485LV69"/>
<dbReference type="SUPFAM" id="SSF103007">
    <property type="entry name" value="Hypothetical protein TT1725"/>
    <property type="match status" value="1"/>
</dbReference>
<evidence type="ECO:0000313" key="1">
    <source>
        <dbReference type="EMBL" id="VFU11642.1"/>
    </source>
</evidence>
<gene>
    <name evidence="1" type="ORF">SCFA_1290006</name>
</gene>
<name>A0A485LV69_9ZZZZ</name>
<dbReference type="EMBL" id="CAADRN010000034">
    <property type="protein sequence ID" value="VFU11642.1"/>
    <property type="molecule type" value="Genomic_DNA"/>
</dbReference>
<sequence length="93" mass="10490">MIIGVLTVELFLGEANSLKEKRRVVKGIIDRIKSRFNVSVAEVGEQDTWQRCILGISFVSCEQAHVHRALAAVVRFIEAQGTVFITDYRTELL</sequence>
<accession>A0A485LV69</accession>
<dbReference type="InterPro" id="IPR007546">
    <property type="entry name" value="DUF503"/>
</dbReference>